<evidence type="ECO:0000313" key="2">
    <source>
        <dbReference type="EMBL" id="GCE04748.1"/>
    </source>
</evidence>
<comment type="caution">
    <text evidence="2">The sequence shown here is derived from an EMBL/GenBank/DDBJ whole genome shotgun (WGS) entry which is preliminary data.</text>
</comment>
<dbReference type="InterPro" id="IPR050508">
    <property type="entry name" value="Methyltransf_Superfamily"/>
</dbReference>
<dbReference type="Proteomes" id="UP000287224">
    <property type="component" value="Unassembled WGS sequence"/>
</dbReference>
<gene>
    <name evidence="2" type="ORF">KDAU_20770</name>
</gene>
<dbReference type="OrthoDB" id="9801363at2"/>
<evidence type="ECO:0000313" key="3">
    <source>
        <dbReference type="Proteomes" id="UP000287224"/>
    </source>
</evidence>
<dbReference type="InterPro" id="IPR041698">
    <property type="entry name" value="Methyltransf_25"/>
</dbReference>
<protein>
    <recommendedName>
        <fullName evidence="1">Methyltransferase domain-containing protein</fullName>
    </recommendedName>
</protein>
<dbReference type="InterPro" id="IPR029063">
    <property type="entry name" value="SAM-dependent_MTases_sf"/>
</dbReference>
<keyword evidence="3" id="KW-1185">Reference proteome</keyword>
<name>A0A401ZDH3_9CHLR</name>
<reference evidence="3" key="1">
    <citation type="submission" date="2018-12" db="EMBL/GenBank/DDBJ databases">
        <title>Tengunoibacter tsumagoiensis gen. nov., sp. nov., Dictyobacter kobayashii sp. nov., D. alpinus sp. nov., and D. joshuensis sp. nov. and description of Dictyobacteraceae fam. nov. within the order Ktedonobacterales isolated from Tengu-no-mugimeshi.</title>
        <authorList>
            <person name="Wang C.M."/>
            <person name="Zheng Y."/>
            <person name="Sakai Y."/>
            <person name="Toyoda A."/>
            <person name="Minakuchi Y."/>
            <person name="Abe K."/>
            <person name="Yokota A."/>
            <person name="Yabe S."/>
        </authorList>
    </citation>
    <scope>NUCLEOTIDE SEQUENCE [LARGE SCALE GENOMIC DNA]</scope>
    <source>
        <strain evidence="3">S-27</strain>
    </source>
</reference>
<dbReference type="AlphaFoldDB" id="A0A401ZDH3"/>
<dbReference type="Pfam" id="PF13649">
    <property type="entry name" value="Methyltransf_25"/>
    <property type="match status" value="1"/>
</dbReference>
<dbReference type="GO" id="GO:0008168">
    <property type="term" value="F:methyltransferase activity"/>
    <property type="evidence" value="ECO:0007669"/>
    <property type="project" value="TreeGrafter"/>
</dbReference>
<proteinExistence type="predicted"/>
<feature type="domain" description="Methyltransferase" evidence="1">
    <location>
        <begin position="105"/>
        <end position="203"/>
    </location>
</feature>
<dbReference type="RefSeq" id="WP_160145775.1">
    <property type="nucleotide sequence ID" value="NZ_BIFQ01000001.1"/>
</dbReference>
<organism evidence="2 3">
    <name type="scientific">Dictyobacter aurantiacus</name>
    <dbReference type="NCBI Taxonomy" id="1936993"/>
    <lineage>
        <taxon>Bacteria</taxon>
        <taxon>Bacillati</taxon>
        <taxon>Chloroflexota</taxon>
        <taxon>Ktedonobacteria</taxon>
        <taxon>Ktedonobacterales</taxon>
        <taxon>Dictyobacteraceae</taxon>
        <taxon>Dictyobacter</taxon>
    </lineage>
</organism>
<dbReference type="SUPFAM" id="SSF53335">
    <property type="entry name" value="S-adenosyl-L-methionine-dependent methyltransferases"/>
    <property type="match status" value="1"/>
</dbReference>
<sequence length="277" mass="32075">MPEHGTAERAISPQRTGIKRWVEERLFPEARERYKELDWERAAQLLRDRSVTYPDYFLVPHHGLVDGYMSACQAFSWELIEHIFGIRRVRPRVLTLARQLRPQRIIDLGSGTGLTSIELLRSLPGSQLILLDLSPYQLVAAEQQVRYAGVGTRTRLMHARAEETGLADGTADLVMASLLFHELPCLEARLVMREAHRLLAPNGHLLLFDAIQEVTPWRAVNNILTTLLATLMHEIYWHEYMSQPLWELCQEEQFIRVRRTLLFAFPWIYQVVLATRA</sequence>
<evidence type="ECO:0000259" key="1">
    <source>
        <dbReference type="Pfam" id="PF13649"/>
    </source>
</evidence>
<dbReference type="PANTHER" id="PTHR42912">
    <property type="entry name" value="METHYLTRANSFERASE"/>
    <property type="match status" value="1"/>
</dbReference>
<dbReference type="EMBL" id="BIFQ01000001">
    <property type="protein sequence ID" value="GCE04748.1"/>
    <property type="molecule type" value="Genomic_DNA"/>
</dbReference>
<accession>A0A401ZDH3</accession>
<dbReference type="Gene3D" id="3.40.50.150">
    <property type="entry name" value="Vaccinia Virus protein VP39"/>
    <property type="match status" value="1"/>
</dbReference>
<dbReference type="CDD" id="cd02440">
    <property type="entry name" value="AdoMet_MTases"/>
    <property type="match status" value="1"/>
</dbReference>